<dbReference type="Proteomes" id="UP001229209">
    <property type="component" value="Unassembled WGS sequence"/>
</dbReference>
<sequence length="512" mass="55456">MKKQAIMAVMALSASMVTAPTTVMAAQSPNVMNPQYAYTDITWNDNYVNAADHLVVTDPWSGSLTSALPLYYINEALGEISGLSADWNGNTRELSISVPGSVSLNMSNLPKVQNTMAENEMAFVINGQVVAYAPYFVAKDPSSGIYTSYVPIYYLGEVVKRLGVTEDWNGTHLAYTFNLPAGVQSSGTGSSAPATKLDMVEMIGGWAAANMTAPIGGQTVHEFSPQYIYPNGVGTDPFTDVPQSDWPLVKVWANGADTYGLFKPETSTLWGANQPVTLTMANEFVADLQGITPTNENNGISYFAGTPWTVNSFEQAFNVDNGLTNVSPNSDLTVGELQQILQNLKMNYQGYEEIAPNTYKILPFGDDPGLVSPAGMKWFNQIVVKIEGNEIVATMPGVIENDFTVGAPWISVQTSTSATQPTDTPFSTNGGQIWQYAPQNETTASYNYFTNDWQSYDRTGFTPSTLMFKGVASWGVGISSGVMQADQVWQPNGFAPTFICGVKNGQFGVKWQ</sequence>
<gene>
    <name evidence="2" type="ORF">J2S04_002581</name>
</gene>
<evidence type="ECO:0000313" key="3">
    <source>
        <dbReference type="Proteomes" id="UP001229209"/>
    </source>
</evidence>
<protein>
    <recommendedName>
        <fullName evidence="4">Copper amine oxidase-like N-terminal domain-containing protein</fullName>
    </recommendedName>
</protein>
<keyword evidence="1" id="KW-0732">Signal</keyword>
<proteinExistence type="predicted"/>
<feature type="chain" id="PRO_5045527584" description="Copper amine oxidase-like N-terminal domain-containing protein" evidence="1">
    <location>
        <begin position="26"/>
        <end position="512"/>
    </location>
</feature>
<evidence type="ECO:0000313" key="2">
    <source>
        <dbReference type="EMBL" id="MDP9729607.1"/>
    </source>
</evidence>
<keyword evidence="3" id="KW-1185">Reference proteome</keyword>
<evidence type="ECO:0008006" key="4">
    <source>
        <dbReference type="Google" id="ProtNLM"/>
    </source>
</evidence>
<reference evidence="2 3" key="1">
    <citation type="submission" date="2023-07" db="EMBL/GenBank/DDBJ databases">
        <title>Genomic Encyclopedia of Type Strains, Phase IV (KMG-IV): sequencing the most valuable type-strain genomes for metagenomic binning, comparative biology and taxonomic classification.</title>
        <authorList>
            <person name="Goeker M."/>
        </authorList>
    </citation>
    <scope>NUCLEOTIDE SEQUENCE [LARGE SCALE GENOMIC DNA]</scope>
    <source>
        <strain evidence="2 3">DSM 25924</strain>
    </source>
</reference>
<feature type="signal peptide" evidence="1">
    <location>
        <begin position="1"/>
        <end position="25"/>
    </location>
</feature>
<comment type="caution">
    <text evidence="2">The sequence shown here is derived from an EMBL/GenBank/DDBJ whole genome shotgun (WGS) entry which is preliminary data.</text>
</comment>
<dbReference type="EMBL" id="JAURUO010000017">
    <property type="protein sequence ID" value="MDP9729607.1"/>
    <property type="molecule type" value="Genomic_DNA"/>
</dbReference>
<organism evidence="2 3">
    <name type="scientific">Alicyclobacillus tolerans</name>
    <dbReference type="NCBI Taxonomy" id="90970"/>
    <lineage>
        <taxon>Bacteria</taxon>
        <taxon>Bacillati</taxon>
        <taxon>Bacillota</taxon>
        <taxon>Bacilli</taxon>
        <taxon>Bacillales</taxon>
        <taxon>Alicyclobacillaceae</taxon>
        <taxon>Alicyclobacillus</taxon>
    </lineage>
</organism>
<evidence type="ECO:0000256" key="1">
    <source>
        <dbReference type="SAM" id="SignalP"/>
    </source>
</evidence>
<name>A0ABT9LZB4_9BACL</name>
<dbReference type="RefSeq" id="WP_306955389.1">
    <property type="nucleotide sequence ID" value="NZ_JAURUO010000017.1"/>
</dbReference>
<accession>A0ABT9LZB4</accession>